<gene>
    <name evidence="1" type="ORF">NPX36_09505</name>
</gene>
<dbReference type="EMBL" id="CP102382">
    <property type="protein sequence ID" value="UUV20589.1"/>
    <property type="molecule type" value="Genomic_DNA"/>
</dbReference>
<protein>
    <submittedName>
        <fullName evidence="1">Uncharacterized protein</fullName>
    </submittedName>
</protein>
<evidence type="ECO:0000313" key="1">
    <source>
        <dbReference type="EMBL" id="UUV20589.1"/>
    </source>
</evidence>
<sequence>MNKFLIISFLISNLASAQKLSKIDLLSTIADDICNEVNNDKVEIKSEFTMGVYMLKSVNKHREDITHYYGNDYFGDEGVMQTMGEDIGVYLALKCPEIFEHFVYEEEAEIFESIETKTVTGSIHNINDERFITFVVQEESGKKHEFILLYDFETAYLLTDKLVKVKDKVEISYYVGELYDAKVGKFVNYNIVSYIQAK</sequence>
<dbReference type="RefSeq" id="WP_257498491.1">
    <property type="nucleotide sequence ID" value="NZ_CP102382.1"/>
</dbReference>
<accession>A0ABY5NPV5</accession>
<organism evidence="1 2">
    <name type="scientific">Paenimyroides aestuarii</name>
    <dbReference type="NCBI Taxonomy" id="2968490"/>
    <lineage>
        <taxon>Bacteria</taxon>
        <taxon>Pseudomonadati</taxon>
        <taxon>Bacteroidota</taxon>
        <taxon>Flavobacteriia</taxon>
        <taxon>Flavobacteriales</taxon>
        <taxon>Flavobacteriaceae</taxon>
        <taxon>Paenimyroides</taxon>
    </lineage>
</organism>
<name>A0ABY5NPV5_9FLAO</name>
<evidence type="ECO:0000313" key="2">
    <source>
        <dbReference type="Proteomes" id="UP001317001"/>
    </source>
</evidence>
<reference evidence="1 2" key="1">
    <citation type="submission" date="2022-08" db="EMBL/GenBank/DDBJ databases">
        <title>Myroides zhujiangensis sp. nov., a novel bacterium isolated from sediment in the Pearl River Estuary.</title>
        <authorList>
            <person name="Cui L."/>
        </authorList>
    </citation>
    <scope>NUCLEOTIDE SEQUENCE [LARGE SCALE GENOMIC DNA]</scope>
    <source>
        <strain evidence="1 2">SCSIO 72103</strain>
    </source>
</reference>
<keyword evidence="2" id="KW-1185">Reference proteome</keyword>
<dbReference type="Proteomes" id="UP001317001">
    <property type="component" value="Chromosome"/>
</dbReference>
<proteinExistence type="predicted"/>